<dbReference type="Gene3D" id="3.30.420.10">
    <property type="entry name" value="Ribonuclease H-like superfamily/Ribonuclease H"/>
    <property type="match status" value="1"/>
</dbReference>
<dbReference type="PROSITE" id="PS50158">
    <property type="entry name" value="ZF_CCHC"/>
    <property type="match status" value="1"/>
</dbReference>
<evidence type="ECO:0000313" key="8">
    <source>
        <dbReference type="EMBL" id="KAI5343120.1"/>
    </source>
</evidence>
<dbReference type="GO" id="GO:0003676">
    <property type="term" value="F:nucleic acid binding"/>
    <property type="evidence" value="ECO:0007669"/>
    <property type="project" value="InterPro"/>
</dbReference>
<dbReference type="Pfam" id="PF00665">
    <property type="entry name" value="rve"/>
    <property type="match status" value="1"/>
</dbReference>
<dbReference type="PANTHER" id="PTHR42648">
    <property type="entry name" value="TRANSPOSASE, PUTATIVE-RELATED"/>
    <property type="match status" value="1"/>
</dbReference>
<dbReference type="GO" id="GO:0008270">
    <property type="term" value="F:zinc ion binding"/>
    <property type="evidence" value="ECO:0007669"/>
    <property type="project" value="UniProtKB-KW"/>
</dbReference>
<keyword evidence="4" id="KW-0863">Zinc-finger</keyword>
<dbReference type="InterPro" id="IPR013103">
    <property type="entry name" value="RVT_2"/>
</dbReference>
<evidence type="ECO:0000256" key="1">
    <source>
        <dbReference type="ARBA" id="ARBA00022670"/>
    </source>
</evidence>
<dbReference type="GO" id="GO:0006508">
    <property type="term" value="P:proteolysis"/>
    <property type="evidence" value="ECO:0007669"/>
    <property type="project" value="UniProtKB-KW"/>
</dbReference>
<proteinExistence type="predicted"/>
<dbReference type="PANTHER" id="PTHR42648:SF18">
    <property type="entry name" value="RETROTRANSPOSON, UNCLASSIFIED-LIKE PROTEIN"/>
    <property type="match status" value="1"/>
</dbReference>
<evidence type="ECO:0000259" key="7">
    <source>
        <dbReference type="PROSITE" id="PS50994"/>
    </source>
</evidence>
<evidence type="ECO:0000256" key="3">
    <source>
        <dbReference type="ARBA" id="ARBA00022801"/>
    </source>
</evidence>
<dbReference type="PROSITE" id="PS50994">
    <property type="entry name" value="INTEGRASE"/>
    <property type="match status" value="1"/>
</dbReference>
<dbReference type="InterPro" id="IPR012337">
    <property type="entry name" value="RNaseH-like_sf"/>
</dbReference>
<feature type="domain" description="Integrase catalytic" evidence="7">
    <location>
        <begin position="521"/>
        <end position="687"/>
    </location>
</feature>
<dbReference type="InterPro" id="IPR036397">
    <property type="entry name" value="RNaseH_sf"/>
</dbReference>
<dbReference type="Proteomes" id="UP001054821">
    <property type="component" value="Chromosome 2"/>
</dbReference>
<dbReference type="InterPro" id="IPR054722">
    <property type="entry name" value="PolX-like_BBD"/>
</dbReference>
<feature type="region of interest" description="Disordered" evidence="5">
    <location>
        <begin position="271"/>
        <end position="301"/>
    </location>
</feature>
<evidence type="ECO:0000256" key="5">
    <source>
        <dbReference type="SAM" id="MobiDB-lite"/>
    </source>
</evidence>
<dbReference type="InterPro" id="IPR039537">
    <property type="entry name" value="Retrotran_Ty1/copia-like"/>
</dbReference>
<dbReference type="Pfam" id="PF25597">
    <property type="entry name" value="SH3_retrovirus"/>
    <property type="match status" value="1"/>
</dbReference>
<organism evidence="8 9">
    <name type="scientific">Prunus dulcis</name>
    <name type="common">Almond</name>
    <name type="synonym">Amygdalus dulcis</name>
    <dbReference type="NCBI Taxonomy" id="3755"/>
    <lineage>
        <taxon>Eukaryota</taxon>
        <taxon>Viridiplantae</taxon>
        <taxon>Streptophyta</taxon>
        <taxon>Embryophyta</taxon>
        <taxon>Tracheophyta</taxon>
        <taxon>Spermatophyta</taxon>
        <taxon>Magnoliopsida</taxon>
        <taxon>eudicotyledons</taxon>
        <taxon>Gunneridae</taxon>
        <taxon>Pentapetalae</taxon>
        <taxon>rosids</taxon>
        <taxon>fabids</taxon>
        <taxon>Rosales</taxon>
        <taxon>Rosaceae</taxon>
        <taxon>Amygdaloideae</taxon>
        <taxon>Amygdaleae</taxon>
        <taxon>Prunus</taxon>
    </lineage>
</organism>
<dbReference type="Pfam" id="PF07727">
    <property type="entry name" value="RVT_2"/>
    <property type="match status" value="1"/>
</dbReference>
<evidence type="ECO:0000259" key="6">
    <source>
        <dbReference type="PROSITE" id="PS50158"/>
    </source>
</evidence>
<dbReference type="EMBL" id="JAJFAZ020000002">
    <property type="protein sequence ID" value="KAI5343120.1"/>
    <property type="molecule type" value="Genomic_DNA"/>
</dbReference>
<accession>A0AAD4ZEL7</accession>
<dbReference type="Pfam" id="PF13976">
    <property type="entry name" value="gag_pre-integrs"/>
    <property type="match status" value="1"/>
</dbReference>
<evidence type="ECO:0008006" key="10">
    <source>
        <dbReference type="Google" id="ProtNLM"/>
    </source>
</evidence>
<name>A0AAD4ZEL7_PRUDU</name>
<evidence type="ECO:0000313" key="9">
    <source>
        <dbReference type="Proteomes" id="UP001054821"/>
    </source>
</evidence>
<evidence type="ECO:0000256" key="4">
    <source>
        <dbReference type="PROSITE-ProRule" id="PRU00047"/>
    </source>
</evidence>
<dbReference type="SUPFAM" id="SSF53098">
    <property type="entry name" value="Ribonuclease H-like"/>
    <property type="match status" value="1"/>
</dbReference>
<keyword evidence="1" id="KW-0645">Protease</keyword>
<dbReference type="InterPro" id="IPR001878">
    <property type="entry name" value="Znf_CCHC"/>
</dbReference>
<dbReference type="Pfam" id="PF22936">
    <property type="entry name" value="Pol_BBD"/>
    <property type="match status" value="2"/>
</dbReference>
<dbReference type="GO" id="GO:0008233">
    <property type="term" value="F:peptidase activity"/>
    <property type="evidence" value="ECO:0007669"/>
    <property type="project" value="UniProtKB-KW"/>
</dbReference>
<reference evidence="8 9" key="1">
    <citation type="journal article" date="2022" name="G3 (Bethesda)">
        <title>Whole-genome sequence and methylome profiling of the almond [Prunus dulcis (Mill.) D.A. Webb] cultivar 'Nonpareil'.</title>
        <authorList>
            <person name="D'Amico-Willman K.M."/>
            <person name="Ouma W.Z."/>
            <person name="Meulia T."/>
            <person name="Sideli G.M."/>
            <person name="Gradziel T.M."/>
            <person name="Fresnedo-Ramirez J."/>
        </authorList>
    </citation>
    <scope>NUCLEOTIDE SEQUENCE [LARGE SCALE GENOMIC DNA]</scope>
    <source>
        <strain evidence="8">Clone GOH B32 T37-40</strain>
    </source>
</reference>
<feature type="region of interest" description="Disordered" evidence="5">
    <location>
        <begin position="800"/>
        <end position="820"/>
    </location>
</feature>
<evidence type="ECO:0000256" key="2">
    <source>
        <dbReference type="ARBA" id="ARBA00022723"/>
    </source>
</evidence>
<keyword evidence="2" id="KW-0479">Metal-binding</keyword>
<dbReference type="InterPro" id="IPR001584">
    <property type="entry name" value="Integrase_cat-core"/>
</dbReference>
<dbReference type="InterPro" id="IPR057670">
    <property type="entry name" value="SH3_retrovirus"/>
</dbReference>
<feature type="compositionally biased region" description="Polar residues" evidence="5">
    <location>
        <begin position="803"/>
        <end position="819"/>
    </location>
</feature>
<dbReference type="InterPro" id="IPR025724">
    <property type="entry name" value="GAG-pre-integrase_dom"/>
</dbReference>
<feature type="domain" description="CCHC-type" evidence="6">
    <location>
        <begin position="312"/>
        <end position="326"/>
    </location>
</feature>
<feature type="compositionally biased region" description="Low complexity" evidence="5">
    <location>
        <begin position="280"/>
        <end position="300"/>
    </location>
</feature>
<sequence length="950" mass="106364">MVANASQLHNITSCDVPEDVTVGNGEGLEILNLGTTSISCANTRSLSLPSVFHVPKLKANLLSVHQLCKDNNCLITFDASGFCIQDKLTKQIVLQGKSNQGLYHIPLATSSVLTHASCFSSAPVAYLGQQIKSSLWHKRLGHPTNEVVKLMLQASAVSVSIDSVSALCSACLHDKMHRLPFPSEHIRSKIAFQRIHSDVWGPSRNKSIDGYRYYVSFVDECTGFLWFPVALSTIRVEEILASVKVYDKREDLHDERDKLAGTEKAFSSLRVGNNQASGANKSSQGKQNQKWQGQNKKGSNWSQVYRHKGKPRCGKCNRFGHLTKDCDNGKQVANCAKEEEVTTGTMFYACDASSIASSKSVWFVDSACSNHMTSQESLLINLDKSVTCKVKMGTGDLVQATGKGTLVVETRKGRRYINEVLLVPGLDENLLSIGQMMEHGYYILFGGNYALICDDSSLDNVVAKVAMAGNRRFPLSMESICSMQTQMVLGLPDFSEKEGVCEGCVYGKSHREPFENEKPWRAKNPLDLIHTDVCGPMQNESIGGNKYFITFIDDYSRMCWVYFLINKSSVMSVFKKFKVFVELQSGFNFKKQRSDRGGEYTSHEFLEYCSDLGMERQLTIAYSPQQNGIAERRNRTICEMARSMMTEKKLPVKFWAEAVGTAVYQQNRCYTTLVTDKTPFEAFTGRKLRVFGSICYSHIPSNLRQKFDDKASKGIFMGYGSCEKGYRIYNLQNEKIILSRSVVFDENKSWNWESMQDETVQVTPIFENGGSEITEPEGTFHETHSIASPNLNQLITDDEHVSESNGSGTSQGSTPSNTPVKLKSLEDIYARCHMTIIESETYYEAIEDKAWKEAMDAVIETIEKNGTWELMERPTDKPVIGVKWKPGIDYNETFAPVARLDTIRTLIALAAQKGWKLFQLDVKSAFLNGVLEEEVYTEQPEGFEVKTGSH</sequence>
<dbReference type="GO" id="GO:0015074">
    <property type="term" value="P:DNA integration"/>
    <property type="evidence" value="ECO:0007669"/>
    <property type="project" value="InterPro"/>
</dbReference>
<gene>
    <name evidence="8" type="ORF">L3X38_010996</name>
</gene>
<keyword evidence="9" id="KW-1185">Reference proteome</keyword>
<protein>
    <recommendedName>
        <fullName evidence="10">Transposable element protein</fullName>
    </recommendedName>
</protein>
<keyword evidence="3" id="KW-0378">Hydrolase</keyword>
<keyword evidence="4" id="KW-0862">Zinc</keyword>
<comment type="caution">
    <text evidence="8">The sequence shown here is derived from an EMBL/GenBank/DDBJ whole genome shotgun (WGS) entry which is preliminary data.</text>
</comment>
<dbReference type="AlphaFoldDB" id="A0AAD4ZEL7"/>